<name>A0A8S5R155_9CAUD</name>
<dbReference type="EMBL" id="BK015795">
    <property type="protein sequence ID" value="DAE25223.1"/>
    <property type="molecule type" value="Genomic_DNA"/>
</dbReference>
<reference evidence="1" key="1">
    <citation type="journal article" date="2021" name="Proc. Natl. Acad. Sci. U.S.A.">
        <title>A Catalog of Tens of Thousands of Viruses from Human Metagenomes Reveals Hidden Associations with Chronic Diseases.</title>
        <authorList>
            <person name="Tisza M.J."/>
            <person name="Buck C.B."/>
        </authorList>
    </citation>
    <scope>NUCLEOTIDE SEQUENCE</scope>
    <source>
        <strain evidence="1">CtWWc42</strain>
    </source>
</reference>
<proteinExistence type="predicted"/>
<organism evidence="1">
    <name type="scientific">Siphoviridae sp. ctWWc42</name>
    <dbReference type="NCBI Taxonomy" id="2826361"/>
    <lineage>
        <taxon>Viruses</taxon>
        <taxon>Duplodnaviria</taxon>
        <taxon>Heunggongvirae</taxon>
        <taxon>Uroviricota</taxon>
        <taxon>Caudoviricetes</taxon>
    </lineage>
</organism>
<evidence type="ECO:0000313" key="1">
    <source>
        <dbReference type="EMBL" id="DAE25223.1"/>
    </source>
</evidence>
<accession>A0A8S5R155</accession>
<protein>
    <submittedName>
        <fullName evidence="1">Uncharacterized protein</fullName>
    </submittedName>
</protein>
<sequence>MPPNSDRLSCTSIVDGEQRLITDHDEIVYLLKKFGLVDFCKSRCFE</sequence>